<proteinExistence type="predicted"/>
<evidence type="ECO:0000256" key="1">
    <source>
        <dbReference type="SAM" id="SignalP"/>
    </source>
</evidence>
<dbReference type="Pfam" id="PF19271">
    <property type="entry name" value="Nis1"/>
    <property type="match status" value="1"/>
</dbReference>
<feature type="signal peptide" evidence="1">
    <location>
        <begin position="1"/>
        <end position="20"/>
    </location>
</feature>
<keyword evidence="3" id="KW-1185">Reference proteome</keyword>
<comment type="caution">
    <text evidence="2">The sequence shown here is derived from an EMBL/GenBank/DDBJ whole genome shotgun (WGS) entry which is preliminary data.</text>
</comment>
<dbReference type="InterPro" id="IPR045469">
    <property type="entry name" value="Nis1"/>
</dbReference>
<evidence type="ECO:0000313" key="2">
    <source>
        <dbReference type="EMBL" id="KAK8008437.1"/>
    </source>
</evidence>
<dbReference type="EMBL" id="JAQQWI010000016">
    <property type="protein sequence ID" value="KAK8008437.1"/>
    <property type="molecule type" value="Genomic_DNA"/>
</dbReference>
<feature type="chain" id="PRO_5047128342" evidence="1">
    <location>
        <begin position="21"/>
        <end position="137"/>
    </location>
</feature>
<organism evidence="2 3">
    <name type="scientific">Apiospora marii</name>
    <dbReference type="NCBI Taxonomy" id="335849"/>
    <lineage>
        <taxon>Eukaryota</taxon>
        <taxon>Fungi</taxon>
        <taxon>Dikarya</taxon>
        <taxon>Ascomycota</taxon>
        <taxon>Pezizomycotina</taxon>
        <taxon>Sordariomycetes</taxon>
        <taxon>Xylariomycetidae</taxon>
        <taxon>Amphisphaeriales</taxon>
        <taxon>Apiosporaceae</taxon>
        <taxon>Apiospora</taxon>
    </lineage>
</organism>
<accession>A0ABR1RCW3</accession>
<name>A0ABR1RCW3_9PEZI</name>
<keyword evidence="1" id="KW-0732">Signal</keyword>
<reference evidence="2 3" key="1">
    <citation type="submission" date="2023-01" db="EMBL/GenBank/DDBJ databases">
        <title>Analysis of 21 Apiospora genomes using comparative genomics revels a genus with tremendous synthesis potential of carbohydrate active enzymes and secondary metabolites.</title>
        <authorList>
            <person name="Sorensen T."/>
        </authorList>
    </citation>
    <scope>NUCLEOTIDE SEQUENCE [LARGE SCALE GENOMIC DNA]</scope>
    <source>
        <strain evidence="2 3">CBS 20057</strain>
    </source>
</reference>
<sequence>MVSIKTLVAAGLAALPSASAYIYDMEVPASAAAGSTIQVKLLTSIYVQNYVDYSVSFGIRPNSGGSCAPDTCIGTQIGYEAFYPKEVPLGNFTLDVTIPKDTPAGDSIFTAAIPYLVGAGGLTKVQGYNATIVVTDA</sequence>
<protein>
    <submittedName>
        <fullName evidence="2">Uncharacterized protein</fullName>
    </submittedName>
</protein>
<evidence type="ECO:0000313" key="3">
    <source>
        <dbReference type="Proteomes" id="UP001396898"/>
    </source>
</evidence>
<dbReference type="Proteomes" id="UP001396898">
    <property type="component" value="Unassembled WGS sequence"/>
</dbReference>
<gene>
    <name evidence="2" type="ORF">PG991_010988</name>
</gene>